<dbReference type="Pfam" id="PF21986">
    <property type="entry name" value="AH_C"/>
    <property type="match status" value="1"/>
</dbReference>
<accession>A0A7C3KBM6</accession>
<gene>
    <name evidence="2" type="ORF">ENR64_04830</name>
</gene>
<sequence>MSQPEASTRRIFICGSALRGQPDHGNLGNAQFIRTAKTQAIYRLHAAENGWHPAIYQVEENGISIPGEVYEISIAEFDHLAANEPPHMYPSDVVLEDGEVLTAFLYPRELVEQYNWEDISHLGGWAAYKASIAQAAQ</sequence>
<dbReference type="AlphaFoldDB" id="A0A7C3KBM6"/>
<proteinExistence type="predicted"/>
<feature type="domain" description="Allophanate hydrolase C-terminal" evidence="1">
    <location>
        <begin position="10"/>
        <end position="129"/>
    </location>
</feature>
<evidence type="ECO:0000259" key="1">
    <source>
        <dbReference type="Pfam" id="PF21986"/>
    </source>
</evidence>
<protein>
    <submittedName>
        <fullName evidence="2">Gamma-glutamylcyclotransferase</fullName>
    </submittedName>
</protein>
<dbReference type="EMBL" id="DSRU01000054">
    <property type="protein sequence ID" value="HFM97089.1"/>
    <property type="molecule type" value="Genomic_DNA"/>
</dbReference>
<dbReference type="GO" id="GO:0016740">
    <property type="term" value="F:transferase activity"/>
    <property type="evidence" value="ECO:0007669"/>
    <property type="project" value="UniProtKB-KW"/>
</dbReference>
<dbReference type="Gene3D" id="3.10.490.10">
    <property type="entry name" value="Gamma-glutamyl cyclotransferase-like"/>
    <property type="match status" value="1"/>
</dbReference>
<evidence type="ECO:0000313" key="2">
    <source>
        <dbReference type="EMBL" id="HFM97089.1"/>
    </source>
</evidence>
<organism evidence="2">
    <name type="scientific">Oscillatoriales cyanobacterium SpSt-418</name>
    <dbReference type="NCBI Taxonomy" id="2282169"/>
    <lineage>
        <taxon>Bacteria</taxon>
        <taxon>Bacillati</taxon>
        <taxon>Cyanobacteriota</taxon>
        <taxon>Cyanophyceae</taxon>
        <taxon>Oscillatoriophycideae</taxon>
        <taxon>Oscillatoriales</taxon>
    </lineage>
</organism>
<dbReference type="InterPro" id="IPR013024">
    <property type="entry name" value="GGCT-like"/>
</dbReference>
<reference evidence="2" key="1">
    <citation type="journal article" date="2020" name="mSystems">
        <title>Genome- and Community-Level Interaction Insights into Carbon Utilization and Element Cycling Functions of Hydrothermarchaeota in Hydrothermal Sediment.</title>
        <authorList>
            <person name="Zhou Z."/>
            <person name="Liu Y."/>
            <person name="Xu W."/>
            <person name="Pan J."/>
            <person name="Luo Z.H."/>
            <person name="Li M."/>
        </authorList>
    </citation>
    <scope>NUCLEOTIDE SEQUENCE [LARGE SCALE GENOMIC DNA]</scope>
    <source>
        <strain evidence="2">SpSt-418</strain>
    </source>
</reference>
<dbReference type="SUPFAM" id="SSF110857">
    <property type="entry name" value="Gamma-glutamyl cyclotransferase-like"/>
    <property type="match status" value="1"/>
</dbReference>
<comment type="caution">
    <text evidence="2">The sequence shown here is derived from an EMBL/GenBank/DDBJ whole genome shotgun (WGS) entry which is preliminary data.</text>
</comment>
<dbReference type="InterPro" id="IPR053844">
    <property type="entry name" value="AH_C"/>
</dbReference>
<dbReference type="CDD" id="cd06661">
    <property type="entry name" value="GGCT_like"/>
    <property type="match status" value="1"/>
</dbReference>
<dbReference type="InterPro" id="IPR036568">
    <property type="entry name" value="GGCT-like_sf"/>
</dbReference>
<keyword evidence="2" id="KW-0808">Transferase</keyword>
<name>A0A7C3KBM6_9CYAN</name>